<dbReference type="Gramene" id="OE9A003666T1">
    <property type="protein sequence ID" value="OE9A003666C1"/>
    <property type="gene ID" value="OE9A003666"/>
</dbReference>
<evidence type="ECO:0000313" key="2">
    <source>
        <dbReference type="Proteomes" id="UP000594638"/>
    </source>
</evidence>
<dbReference type="AlphaFoldDB" id="A0A8S0PHM0"/>
<name>A0A8S0PHM0_OLEEU</name>
<evidence type="ECO:0000313" key="1">
    <source>
        <dbReference type="EMBL" id="CAA2950518.1"/>
    </source>
</evidence>
<dbReference type="EMBL" id="CACTIH010000076">
    <property type="protein sequence ID" value="CAA2950518.1"/>
    <property type="molecule type" value="Genomic_DNA"/>
</dbReference>
<organism evidence="1 2">
    <name type="scientific">Olea europaea subsp. europaea</name>
    <dbReference type="NCBI Taxonomy" id="158383"/>
    <lineage>
        <taxon>Eukaryota</taxon>
        <taxon>Viridiplantae</taxon>
        <taxon>Streptophyta</taxon>
        <taxon>Embryophyta</taxon>
        <taxon>Tracheophyta</taxon>
        <taxon>Spermatophyta</taxon>
        <taxon>Magnoliopsida</taxon>
        <taxon>eudicotyledons</taxon>
        <taxon>Gunneridae</taxon>
        <taxon>Pentapetalae</taxon>
        <taxon>asterids</taxon>
        <taxon>lamiids</taxon>
        <taxon>Lamiales</taxon>
        <taxon>Oleaceae</taxon>
        <taxon>Oleeae</taxon>
        <taxon>Olea</taxon>
    </lineage>
</organism>
<protein>
    <submittedName>
        <fullName evidence="1">Uncharacterized protein</fullName>
    </submittedName>
</protein>
<reference evidence="1 2" key="1">
    <citation type="submission" date="2019-12" db="EMBL/GenBank/DDBJ databases">
        <authorList>
            <person name="Alioto T."/>
            <person name="Alioto T."/>
            <person name="Gomez Garrido J."/>
        </authorList>
    </citation>
    <scope>NUCLEOTIDE SEQUENCE [LARGE SCALE GENOMIC DNA]</scope>
</reference>
<proteinExistence type="predicted"/>
<dbReference type="Proteomes" id="UP000594638">
    <property type="component" value="Unassembled WGS sequence"/>
</dbReference>
<sequence length="110" mass="12081">MECDHVIPKIAIPIVSNLLHGETREHAQAFFRCQAAGILSHTFGSELLGTTLGRTGRSSSVPWRLVLWSIMWGLTLNTTSAPSPPKQTSISLLTSMSALWISSENDINYK</sequence>
<comment type="caution">
    <text evidence="1">The sequence shown here is derived from an EMBL/GenBank/DDBJ whole genome shotgun (WGS) entry which is preliminary data.</text>
</comment>
<gene>
    <name evidence="1" type="ORF">OLEA9_A003666</name>
</gene>
<accession>A0A8S0PHM0</accession>
<keyword evidence="2" id="KW-1185">Reference proteome</keyword>